<keyword evidence="4" id="KW-1185">Reference proteome</keyword>
<evidence type="ECO:0000256" key="1">
    <source>
        <dbReference type="SAM" id="MobiDB-lite"/>
    </source>
</evidence>
<feature type="region of interest" description="Disordered" evidence="1">
    <location>
        <begin position="110"/>
        <end position="153"/>
    </location>
</feature>
<proteinExistence type="predicted"/>
<name>A0A1H2FKV5_9GAMM</name>
<reference evidence="4" key="1">
    <citation type="submission" date="2016-10" db="EMBL/GenBank/DDBJ databases">
        <authorList>
            <person name="Varghese N."/>
            <person name="Submissions S."/>
        </authorList>
    </citation>
    <scope>NUCLEOTIDE SEQUENCE [LARGE SCALE GENOMIC DNA]</scope>
    <source>
        <strain evidence="4">CECT 8338</strain>
    </source>
</reference>
<gene>
    <name evidence="3" type="ORF">SAMN05216210_1636</name>
</gene>
<evidence type="ECO:0000313" key="3">
    <source>
        <dbReference type="EMBL" id="SDU07994.1"/>
    </source>
</evidence>
<dbReference type="AlphaFoldDB" id="A0A1H2FKV5"/>
<evidence type="ECO:0000313" key="4">
    <source>
        <dbReference type="Proteomes" id="UP000243924"/>
    </source>
</evidence>
<dbReference type="STRING" id="1434072.SAMN05216210_1636"/>
<keyword evidence="2" id="KW-0732">Signal</keyword>
<evidence type="ECO:0000256" key="2">
    <source>
        <dbReference type="SAM" id="SignalP"/>
    </source>
</evidence>
<feature type="compositionally biased region" description="Low complexity" evidence="1">
    <location>
        <begin position="137"/>
        <end position="153"/>
    </location>
</feature>
<sequence length="153" mass="14702">MRKALTGITLAIALASGHVMADEATLTALQDANIVMTDQQADAIEAATGEELIALITELAEANVDQAAAIVSAAVKAADSSETATAIANSVANALPANARPAIMAAARSAAQSAGMQINTPAGDPGGPSVPSPTGPATPSSPAGGGSSSASPT</sequence>
<feature type="signal peptide" evidence="2">
    <location>
        <begin position="1"/>
        <end position="21"/>
    </location>
</feature>
<protein>
    <submittedName>
        <fullName evidence="3">Uncharacterized protein</fullName>
    </submittedName>
</protein>
<accession>A0A1H2FKV5</accession>
<organism evidence="3 4">
    <name type="scientific">Halopseudomonas salegens</name>
    <dbReference type="NCBI Taxonomy" id="1434072"/>
    <lineage>
        <taxon>Bacteria</taxon>
        <taxon>Pseudomonadati</taxon>
        <taxon>Pseudomonadota</taxon>
        <taxon>Gammaproteobacteria</taxon>
        <taxon>Pseudomonadales</taxon>
        <taxon>Pseudomonadaceae</taxon>
        <taxon>Halopseudomonas</taxon>
    </lineage>
</organism>
<dbReference type="EMBL" id="LT629787">
    <property type="protein sequence ID" value="SDU07994.1"/>
    <property type="molecule type" value="Genomic_DNA"/>
</dbReference>
<dbReference type="RefSeq" id="WP_092385858.1">
    <property type="nucleotide sequence ID" value="NZ_LT629787.1"/>
</dbReference>
<dbReference type="Proteomes" id="UP000243924">
    <property type="component" value="Chromosome I"/>
</dbReference>
<feature type="chain" id="PRO_5009274079" evidence="2">
    <location>
        <begin position="22"/>
        <end position="153"/>
    </location>
</feature>